<protein>
    <submittedName>
        <fullName evidence="1">Uncharacterized protein</fullName>
    </submittedName>
</protein>
<dbReference type="AlphaFoldDB" id="A0A0B6Y841"/>
<proteinExistence type="predicted"/>
<organism evidence="1">
    <name type="scientific">Arion vulgaris</name>
    <dbReference type="NCBI Taxonomy" id="1028688"/>
    <lineage>
        <taxon>Eukaryota</taxon>
        <taxon>Metazoa</taxon>
        <taxon>Spiralia</taxon>
        <taxon>Lophotrochozoa</taxon>
        <taxon>Mollusca</taxon>
        <taxon>Gastropoda</taxon>
        <taxon>Heterobranchia</taxon>
        <taxon>Euthyneura</taxon>
        <taxon>Panpulmonata</taxon>
        <taxon>Eupulmonata</taxon>
        <taxon>Stylommatophora</taxon>
        <taxon>Helicina</taxon>
        <taxon>Arionoidea</taxon>
        <taxon>Arionidae</taxon>
        <taxon>Arion</taxon>
    </lineage>
</organism>
<feature type="non-terminal residue" evidence="1">
    <location>
        <position position="50"/>
    </location>
</feature>
<evidence type="ECO:0000313" key="1">
    <source>
        <dbReference type="EMBL" id="CEK51635.1"/>
    </source>
</evidence>
<accession>A0A0B6Y841</accession>
<sequence length="50" mass="5444">MWGLATSHCKQETNKNRDRTTIITHEDADVHTVGTSTSLCILSAIVPSTC</sequence>
<name>A0A0B6Y841_9EUPU</name>
<reference evidence="1" key="1">
    <citation type="submission" date="2014-12" db="EMBL/GenBank/DDBJ databases">
        <title>Insight into the proteome of Arion vulgaris.</title>
        <authorList>
            <person name="Aradska J."/>
            <person name="Bulat T."/>
            <person name="Smidak R."/>
            <person name="Sarate P."/>
            <person name="Gangsoo J."/>
            <person name="Sialana F."/>
            <person name="Bilban M."/>
            <person name="Lubec G."/>
        </authorList>
    </citation>
    <scope>NUCLEOTIDE SEQUENCE</scope>
    <source>
        <tissue evidence="1">Skin</tissue>
    </source>
</reference>
<dbReference type="EMBL" id="HACG01004770">
    <property type="protein sequence ID" value="CEK51635.1"/>
    <property type="molecule type" value="Transcribed_RNA"/>
</dbReference>
<gene>
    <name evidence="1" type="primary">ORF13950</name>
</gene>